<dbReference type="AlphaFoldDB" id="K8PA27"/>
<dbReference type="InterPro" id="IPR049453">
    <property type="entry name" value="Memb_transporter_dom"/>
</dbReference>
<protein>
    <recommendedName>
        <fullName evidence="8">Integral membrane bound transporter domain-containing protein</fullName>
    </recommendedName>
</protein>
<gene>
    <name evidence="9" type="ORF">HMPREF9695_02221</name>
</gene>
<dbReference type="PATRIC" id="fig|883078.3.peg.2289"/>
<keyword evidence="10" id="KW-1185">Reference proteome</keyword>
<dbReference type="eggNOG" id="COG4129">
    <property type="taxonomic scope" value="Bacteria"/>
</dbReference>
<keyword evidence="4 7" id="KW-1133">Transmembrane helix</keyword>
<evidence type="ECO:0000313" key="9">
    <source>
        <dbReference type="EMBL" id="EKS38381.1"/>
    </source>
</evidence>
<sequence length="366" mass="38723">MSSIADRTREFLTRRASELRQTVRVTIAVGAAYAAYKTLGLPQGYWAVFTVIIVMQGSIGGTLGAATERMIGTLAGAVFGGLAAAFHSNTSLGIGVALVLVTCITVWGAAVRPQLRVAPVTAAIMLLTEPAGAPVEQFVLDRIVEIGLGGVIGVLAMVLIFPARSHTVVVARSVTVLARMRKLLLAEAEALDRGEALAPSLEHAALRQALTAVEQALKDADRERASRLADHRIPSAIPRTLWRVRNDLVAIGNVLREPLPATIASTLAPAAANLLRAEAELTQRCAIALDAATVVSREDLSAAHFAFTETFNGLRQSGVMRALDFNAVGRTFGLAYTLDGLHRDLADLADRIDEIATGIPEPTANS</sequence>
<evidence type="ECO:0000256" key="6">
    <source>
        <dbReference type="ARBA" id="ARBA00043993"/>
    </source>
</evidence>
<dbReference type="HOGENOM" id="CLU_059320_0_0_5"/>
<feature type="transmembrane region" description="Helical" evidence="7">
    <location>
        <begin position="143"/>
        <end position="163"/>
    </location>
</feature>
<reference evidence="9 10" key="1">
    <citation type="submission" date="2012-04" db="EMBL/GenBank/DDBJ databases">
        <title>The Genome Sequence of Afipia broomeae ATCC 49717.</title>
        <authorList>
            <consortium name="The Broad Institute Genome Sequencing Platform"/>
            <person name="Earl A."/>
            <person name="Ward D."/>
            <person name="Feldgarden M."/>
            <person name="Gevers D."/>
            <person name="Huys G."/>
            <person name="Walker B."/>
            <person name="Young S.K."/>
            <person name="Zeng Q."/>
            <person name="Gargeya S."/>
            <person name="Fitzgerald M."/>
            <person name="Haas B."/>
            <person name="Abouelleil A."/>
            <person name="Alvarado L."/>
            <person name="Arachchi H.M."/>
            <person name="Berlin A."/>
            <person name="Chapman S.B."/>
            <person name="Goldberg J."/>
            <person name="Griggs A."/>
            <person name="Gujja S."/>
            <person name="Hansen M."/>
            <person name="Howarth C."/>
            <person name="Imamovic A."/>
            <person name="Larimer J."/>
            <person name="McCowen C."/>
            <person name="Montmayeur A."/>
            <person name="Murphy C."/>
            <person name="Neiman D."/>
            <person name="Pearson M."/>
            <person name="Priest M."/>
            <person name="Roberts A."/>
            <person name="Saif S."/>
            <person name="Shea T."/>
            <person name="Sisk P."/>
            <person name="Sykes S."/>
            <person name="Wortman J."/>
            <person name="Nusbaum C."/>
            <person name="Birren B."/>
        </authorList>
    </citation>
    <scope>NUCLEOTIDE SEQUENCE [LARGE SCALE GENOMIC DNA]</scope>
    <source>
        <strain evidence="9 10">ATCC 49717</strain>
    </source>
</reference>
<evidence type="ECO:0000313" key="10">
    <source>
        <dbReference type="Proteomes" id="UP000001096"/>
    </source>
</evidence>
<evidence type="ECO:0000256" key="5">
    <source>
        <dbReference type="ARBA" id="ARBA00023136"/>
    </source>
</evidence>
<comment type="caution">
    <text evidence="9">The sequence shown here is derived from an EMBL/GenBank/DDBJ whole genome shotgun (WGS) entry which is preliminary data.</text>
</comment>
<accession>K8PA27</accession>
<comment type="similarity">
    <text evidence="6">Belongs to the YccS/YhfK family.</text>
</comment>
<comment type="subcellular location">
    <subcellularLocation>
        <location evidence="1">Cell membrane</location>
        <topology evidence="1">Multi-pass membrane protein</topology>
    </subcellularLocation>
</comment>
<keyword evidence="2" id="KW-1003">Cell membrane</keyword>
<dbReference type="GO" id="GO:0005886">
    <property type="term" value="C:plasma membrane"/>
    <property type="evidence" value="ECO:0007669"/>
    <property type="project" value="UniProtKB-SubCell"/>
</dbReference>
<evidence type="ECO:0000256" key="3">
    <source>
        <dbReference type="ARBA" id="ARBA00022692"/>
    </source>
</evidence>
<dbReference type="Pfam" id="PF13515">
    <property type="entry name" value="FUSC_2"/>
    <property type="match status" value="1"/>
</dbReference>
<dbReference type="PANTHER" id="PTHR30509:SF9">
    <property type="entry name" value="MULTIDRUG RESISTANCE PROTEIN MDTO"/>
    <property type="match status" value="1"/>
</dbReference>
<feature type="domain" description="Integral membrane bound transporter" evidence="8">
    <location>
        <begin position="32"/>
        <end position="155"/>
    </location>
</feature>
<name>K8PA27_9BRAD</name>
<keyword evidence="3 7" id="KW-0812">Transmembrane</keyword>
<feature type="transmembrane region" description="Helical" evidence="7">
    <location>
        <begin position="45"/>
        <end position="63"/>
    </location>
</feature>
<evidence type="ECO:0000256" key="7">
    <source>
        <dbReference type="SAM" id="Phobius"/>
    </source>
</evidence>
<evidence type="ECO:0000259" key="8">
    <source>
        <dbReference type="Pfam" id="PF13515"/>
    </source>
</evidence>
<keyword evidence="5 7" id="KW-0472">Membrane</keyword>
<evidence type="ECO:0000256" key="1">
    <source>
        <dbReference type="ARBA" id="ARBA00004651"/>
    </source>
</evidence>
<dbReference type="RefSeq" id="WP_006020939.1">
    <property type="nucleotide sequence ID" value="NZ_KB375282.1"/>
</dbReference>
<evidence type="ECO:0000256" key="2">
    <source>
        <dbReference type="ARBA" id="ARBA00022475"/>
    </source>
</evidence>
<evidence type="ECO:0000256" key="4">
    <source>
        <dbReference type="ARBA" id="ARBA00022989"/>
    </source>
</evidence>
<feature type="transmembrane region" description="Helical" evidence="7">
    <location>
        <begin position="70"/>
        <end position="86"/>
    </location>
</feature>
<organism evidence="9 10">
    <name type="scientific">Afipia broomeae ATCC 49717</name>
    <dbReference type="NCBI Taxonomy" id="883078"/>
    <lineage>
        <taxon>Bacteria</taxon>
        <taxon>Pseudomonadati</taxon>
        <taxon>Pseudomonadota</taxon>
        <taxon>Alphaproteobacteria</taxon>
        <taxon>Hyphomicrobiales</taxon>
        <taxon>Nitrobacteraceae</taxon>
        <taxon>Afipia</taxon>
    </lineage>
</organism>
<dbReference type="PANTHER" id="PTHR30509">
    <property type="entry name" value="P-HYDROXYBENZOIC ACID EFFLUX PUMP SUBUNIT-RELATED"/>
    <property type="match status" value="1"/>
</dbReference>
<dbReference type="Proteomes" id="UP000001096">
    <property type="component" value="Unassembled WGS sequence"/>
</dbReference>
<feature type="transmembrane region" description="Helical" evidence="7">
    <location>
        <begin position="92"/>
        <end position="111"/>
    </location>
</feature>
<proteinExistence type="inferred from homology"/>
<dbReference type="EMBL" id="AGWX01000003">
    <property type="protein sequence ID" value="EKS38381.1"/>
    <property type="molecule type" value="Genomic_DNA"/>
</dbReference>